<gene>
    <name evidence="3" type="ORF">SAMN05720606_107138</name>
</gene>
<evidence type="ECO:0000256" key="1">
    <source>
        <dbReference type="SAM" id="MobiDB-lite"/>
    </source>
</evidence>
<organism evidence="3 4">
    <name type="scientific">Paenibacillus polysaccharolyticus</name>
    <dbReference type="NCBI Taxonomy" id="582692"/>
    <lineage>
        <taxon>Bacteria</taxon>
        <taxon>Bacillati</taxon>
        <taxon>Bacillota</taxon>
        <taxon>Bacilli</taxon>
        <taxon>Bacillales</taxon>
        <taxon>Paenibacillaceae</taxon>
        <taxon>Paenibacillus</taxon>
    </lineage>
</organism>
<feature type="compositionally biased region" description="Basic residues" evidence="1">
    <location>
        <begin position="138"/>
        <end position="152"/>
    </location>
</feature>
<dbReference type="AlphaFoldDB" id="A0A1G5HPW4"/>
<sequence>MKGTVRAGSSKGGSSTGGVIRISKAGRTGVVLSRGKASTAERVGKASMAGSVIVAGKADRIGNVGNVGKASRPGGGIRVGKVARARGVGKTDKARRSSRAAGERASRAGGAALAPPAQSRLRQGPAPRRRASAQGRRAAARAKQRTAMRRAPKPAPQASSPQAMPASGAGPAPRQTTHPQGVVVPAGREGAAASAGSANGVPPPAAEHAVQAAGPGGYAAGYRDGVFAGGEALVAQHIPPDHILPAVAAADLIAAGFRQYAPSLTRLTSPHEMAGHIMAALDAQRPLSVVRLGDGELLTLAADTVLPAAEVQELAPFLPYAGVPCSTPDIRATLAEAIRGADWVGVPISRAPTFQGLLFPVLRHFGIDWSRLKLTSSTINYSLHQSRLLLPILQGRRVLLIGSQAAELGALLQLHGVQVTGIIPAVAGMADIPRVMQLTSEHTFDIALVAAGIPAVVLCRRIGGELGSVAFDFGHLADKLVTGELQL</sequence>
<proteinExistence type="predicted"/>
<accession>A0A1G5HPW4</accession>
<dbReference type="Pfam" id="PF22882">
    <property type="entry name" value="GT-D-like"/>
    <property type="match status" value="1"/>
</dbReference>
<dbReference type="STRING" id="582692.SAMN05720606_107138"/>
<keyword evidence="4" id="KW-1185">Reference proteome</keyword>
<feature type="compositionally biased region" description="Low complexity" evidence="1">
    <location>
        <begin position="156"/>
        <end position="173"/>
    </location>
</feature>
<evidence type="ECO:0000259" key="2">
    <source>
        <dbReference type="Pfam" id="PF22882"/>
    </source>
</evidence>
<dbReference type="InterPro" id="IPR055171">
    <property type="entry name" value="GT-D-like"/>
</dbReference>
<feature type="compositionally biased region" description="Low complexity" evidence="1">
    <location>
        <begin position="185"/>
        <end position="200"/>
    </location>
</feature>
<dbReference type="EMBL" id="FMVM01000007">
    <property type="protein sequence ID" value="SCY65902.1"/>
    <property type="molecule type" value="Genomic_DNA"/>
</dbReference>
<feature type="region of interest" description="Disordered" evidence="1">
    <location>
        <begin position="84"/>
        <end position="211"/>
    </location>
</feature>
<dbReference type="NCBIfam" id="NF040628">
    <property type="entry name" value="GT-D_rel"/>
    <property type="match status" value="1"/>
</dbReference>
<feature type="compositionally biased region" description="Basic and acidic residues" evidence="1">
    <location>
        <begin position="89"/>
        <end position="106"/>
    </location>
</feature>
<feature type="region of interest" description="Disordered" evidence="1">
    <location>
        <begin position="1"/>
        <end position="21"/>
    </location>
</feature>
<protein>
    <recommendedName>
        <fullName evidence="2">GT-D fold-like domain-containing protein</fullName>
    </recommendedName>
</protein>
<evidence type="ECO:0000313" key="4">
    <source>
        <dbReference type="Proteomes" id="UP000198538"/>
    </source>
</evidence>
<dbReference type="InterPro" id="IPR049785">
    <property type="entry name" value="GT-D-like_firm"/>
</dbReference>
<name>A0A1G5HPW4_9BACL</name>
<reference evidence="4" key="1">
    <citation type="submission" date="2016-10" db="EMBL/GenBank/DDBJ databases">
        <authorList>
            <person name="Varghese N."/>
            <person name="Submissions S."/>
        </authorList>
    </citation>
    <scope>NUCLEOTIDE SEQUENCE [LARGE SCALE GENOMIC DNA]</scope>
    <source>
        <strain evidence="4">BL9</strain>
    </source>
</reference>
<feature type="domain" description="GT-D fold-like" evidence="2">
    <location>
        <begin position="269"/>
        <end position="480"/>
    </location>
</feature>
<evidence type="ECO:0000313" key="3">
    <source>
        <dbReference type="EMBL" id="SCY65902.1"/>
    </source>
</evidence>
<dbReference type="Proteomes" id="UP000198538">
    <property type="component" value="Unassembled WGS sequence"/>
</dbReference>